<evidence type="ECO:0000256" key="3">
    <source>
        <dbReference type="ARBA" id="ARBA00022630"/>
    </source>
</evidence>
<feature type="domain" description="NADH:flavin oxidoreductase/NADH oxidase N-terminal" evidence="7">
    <location>
        <begin position="30"/>
        <end position="195"/>
    </location>
</feature>
<organism evidence="8">
    <name type="scientific">Glycine max</name>
    <name type="common">Soybean</name>
    <name type="synonym">Glycine hispida</name>
    <dbReference type="NCBI Taxonomy" id="3847"/>
    <lineage>
        <taxon>Eukaryota</taxon>
        <taxon>Viridiplantae</taxon>
        <taxon>Streptophyta</taxon>
        <taxon>Embryophyta</taxon>
        <taxon>Tracheophyta</taxon>
        <taxon>Spermatophyta</taxon>
        <taxon>Magnoliopsida</taxon>
        <taxon>eudicotyledons</taxon>
        <taxon>Gunneridae</taxon>
        <taxon>Pentapetalae</taxon>
        <taxon>rosids</taxon>
        <taxon>fabids</taxon>
        <taxon>Fabales</taxon>
        <taxon>Fabaceae</taxon>
        <taxon>Papilionoideae</taxon>
        <taxon>50 kb inversion clade</taxon>
        <taxon>NPAAA clade</taxon>
        <taxon>indigoferoid/millettioid clade</taxon>
        <taxon>Phaseoleae</taxon>
        <taxon>Glycine</taxon>
        <taxon>Glycine subgen. Soja</taxon>
    </lineage>
</organism>
<dbReference type="GO" id="GO:0010181">
    <property type="term" value="F:FMN binding"/>
    <property type="evidence" value="ECO:0007669"/>
    <property type="project" value="InterPro"/>
</dbReference>
<dbReference type="InterPro" id="IPR045247">
    <property type="entry name" value="Oye-like"/>
</dbReference>
<dbReference type="Pfam" id="PF00724">
    <property type="entry name" value="Oxidored_FMN"/>
    <property type="match status" value="1"/>
</dbReference>
<dbReference type="SUPFAM" id="SSF51395">
    <property type="entry name" value="FMN-linked oxidoreductases"/>
    <property type="match status" value="1"/>
</dbReference>
<feature type="compositionally biased region" description="Low complexity" evidence="6">
    <location>
        <begin position="1"/>
        <end position="14"/>
    </location>
</feature>
<keyword evidence="4" id="KW-0288">FMN</keyword>
<comment type="cofactor">
    <cofactor evidence="1">
        <name>FMN</name>
        <dbReference type="ChEBI" id="CHEBI:58210"/>
    </cofactor>
</comment>
<sequence length="195" mass="21793">MANTTMANMNTNSNSKEESKKMDEREAIPLLTPYKMGNFNLSHRIVLAPLSRSRSYNFIPQPHAALYYSQRTTKGGFLIGEASGVSDTAQGYPNTPGIWTREQLEAWKPIVSAVHEKGGIFFCQLRHAGRVSNYEYQPDGKAPISSTDKRLRKDIANNKATADKYPPPRRVRADEIPKLVNDFVIAAKNAMESGF</sequence>
<evidence type="ECO:0000256" key="2">
    <source>
        <dbReference type="ARBA" id="ARBA00005979"/>
    </source>
</evidence>
<dbReference type="Gene3D" id="3.20.20.70">
    <property type="entry name" value="Aldolase class I"/>
    <property type="match status" value="1"/>
</dbReference>
<evidence type="ECO:0000256" key="4">
    <source>
        <dbReference type="ARBA" id="ARBA00022643"/>
    </source>
</evidence>
<dbReference type="EMBL" id="BT094161">
    <property type="protein sequence ID" value="ACU18491.1"/>
    <property type="molecule type" value="mRNA"/>
</dbReference>
<dbReference type="PANTHER" id="PTHR22893">
    <property type="entry name" value="NADH OXIDOREDUCTASE-RELATED"/>
    <property type="match status" value="1"/>
</dbReference>
<reference evidence="8" key="1">
    <citation type="submission" date="2009-08" db="EMBL/GenBank/DDBJ databases">
        <authorList>
            <person name="Cheung F."/>
            <person name="Xiao Y."/>
            <person name="Chan A."/>
            <person name="Moskal W."/>
            <person name="Town C.D."/>
        </authorList>
    </citation>
    <scope>NUCLEOTIDE SEQUENCE</scope>
</reference>
<evidence type="ECO:0000256" key="6">
    <source>
        <dbReference type="SAM" id="MobiDB-lite"/>
    </source>
</evidence>
<name>C6T9I9_SOYBN</name>
<proteinExistence type="evidence at transcript level"/>
<evidence type="ECO:0000256" key="5">
    <source>
        <dbReference type="ARBA" id="ARBA00022857"/>
    </source>
</evidence>
<dbReference type="AlphaFoldDB" id="C6T9I9"/>
<keyword evidence="5" id="KW-0521">NADP</keyword>
<comment type="similarity">
    <text evidence="2">Belongs to the NADH:flavin oxidoreductase/NADH oxidase family.</text>
</comment>
<feature type="region of interest" description="Disordered" evidence="6">
    <location>
        <begin position="1"/>
        <end position="22"/>
    </location>
</feature>
<dbReference type="ExpressionAtlas" id="C6T9I9">
    <property type="expression patterns" value="baseline and differential"/>
</dbReference>
<dbReference type="PANTHER" id="PTHR22893:SF62">
    <property type="entry name" value="12-OXOPHYTODIENOATE REDUCTASE-LIKE PROTEIN"/>
    <property type="match status" value="1"/>
</dbReference>
<accession>C6T9I9</accession>
<evidence type="ECO:0000313" key="8">
    <source>
        <dbReference type="EMBL" id="ACU18491.1"/>
    </source>
</evidence>
<dbReference type="InterPro" id="IPR001155">
    <property type="entry name" value="OxRdtase_FMN_N"/>
</dbReference>
<evidence type="ECO:0000259" key="7">
    <source>
        <dbReference type="Pfam" id="PF00724"/>
    </source>
</evidence>
<protein>
    <recommendedName>
        <fullName evidence="7">NADH:flavin oxidoreductase/NADH oxidase N-terminal domain-containing protein</fullName>
    </recommendedName>
</protein>
<evidence type="ECO:0000256" key="1">
    <source>
        <dbReference type="ARBA" id="ARBA00001917"/>
    </source>
</evidence>
<dbReference type="GO" id="GO:0016491">
    <property type="term" value="F:oxidoreductase activity"/>
    <property type="evidence" value="ECO:0007669"/>
    <property type="project" value="InterPro"/>
</dbReference>
<keyword evidence="3" id="KW-0285">Flavoprotein</keyword>
<dbReference type="InterPro" id="IPR013785">
    <property type="entry name" value="Aldolase_TIM"/>
</dbReference>